<protein>
    <submittedName>
        <fullName evidence="1">Uncharacterized protein</fullName>
    </submittedName>
</protein>
<dbReference type="EMBL" id="BAVZ01000049">
    <property type="protein sequence ID" value="GAF10912.1"/>
    <property type="molecule type" value="Genomic_DNA"/>
</dbReference>
<dbReference type="Proteomes" id="UP000019364">
    <property type="component" value="Unassembled WGS sequence"/>
</dbReference>
<evidence type="ECO:0000313" key="1">
    <source>
        <dbReference type="EMBL" id="GAF10912.1"/>
    </source>
</evidence>
<comment type="caution">
    <text evidence="1">The sequence shown here is derived from an EMBL/GenBank/DDBJ whole genome shotgun (WGS) entry which is preliminary data.</text>
</comment>
<evidence type="ECO:0000313" key="2">
    <source>
        <dbReference type="Proteomes" id="UP000019364"/>
    </source>
</evidence>
<reference evidence="1 2" key="1">
    <citation type="journal article" date="2014" name="Genome Announc.">
        <title>Draft Genome Sequence of Paenibacillus pini JCM 16418T, Isolated from the Rhizosphere of Pine Tree.</title>
        <authorList>
            <person name="Yuki M."/>
            <person name="Oshima K."/>
            <person name="Suda W."/>
            <person name="Oshida Y."/>
            <person name="Kitamura K."/>
            <person name="Iida Y."/>
            <person name="Hattori M."/>
            <person name="Ohkuma M."/>
        </authorList>
    </citation>
    <scope>NUCLEOTIDE SEQUENCE [LARGE SCALE GENOMIC DNA]</scope>
    <source>
        <strain evidence="1 2">JCM 16418</strain>
    </source>
</reference>
<proteinExistence type="predicted"/>
<gene>
    <name evidence="1" type="ORF">JCM16418_5147</name>
</gene>
<accession>W7YQT1</accession>
<name>W7YQT1_9BACL</name>
<sequence>MKIKTFDNGLVVKHRKSAIIFENFDGKKERDDRFSYEFTKEGFEDFTTYIEEIANEAWSSIVPKEAISMGSDYAEYYDRKYDDNGNLSIKENGILVVAPYWSIDTLYQFNKPKIESFIYDLRIKIGC</sequence>
<dbReference type="AlphaFoldDB" id="W7YQT1"/>
<dbReference type="RefSeq" id="WP_036653799.1">
    <property type="nucleotide sequence ID" value="NZ_BAVZ01000049.1"/>
</dbReference>
<keyword evidence="2" id="KW-1185">Reference proteome</keyword>
<organism evidence="1 2">
    <name type="scientific">Paenibacillus pini JCM 16418</name>
    <dbReference type="NCBI Taxonomy" id="1236976"/>
    <lineage>
        <taxon>Bacteria</taxon>
        <taxon>Bacillati</taxon>
        <taxon>Bacillota</taxon>
        <taxon>Bacilli</taxon>
        <taxon>Bacillales</taxon>
        <taxon>Paenibacillaceae</taxon>
        <taxon>Paenibacillus</taxon>
    </lineage>
</organism>
<dbReference type="OrthoDB" id="1953893at2"/>